<keyword evidence="1" id="KW-0812">Transmembrane</keyword>
<dbReference type="Gene3D" id="3.10.620.30">
    <property type="match status" value="1"/>
</dbReference>
<name>A0A6C2YNC8_9BACT</name>
<dbReference type="InterPro" id="IPR052901">
    <property type="entry name" value="Bact_TGase-like"/>
</dbReference>
<dbReference type="SUPFAM" id="SSF54001">
    <property type="entry name" value="Cysteine proteinases"/>
    <property type="match status" value="1"/>
</dbReference>
<dbReference type="Pfam" id="PF11992">
    <property type="entry name" value="TgpA_N"/>
    <property type="match status" value="1"/>
</dbReference>
<keyword evidence="4" id="KW-1185">Reference proteome</keyword>
<protein>
    <recommendedName>
        <fullName evidence="2">Transglutaminase-like domain-containing protein</fullName>
    </recommendedName>
</protein>
<evidence type="ECO:0000313" key="3">
    <source>
        <dbReference type="EMBL" id="VIP02894.1"/>
    </source>
</evidence>
<evidence type="ECO:0000313" key="4">
    <source>
        <dbReference type="Proteomes" id="UP000464378"/>
    </source>
</evidence>
<feature type="transmembrane region" description="Helical" evidence="1">
    <location>
        <begin position="57"/>
        <end position="77"/>
    </location>
</feature>
<gene>
    <name evidence="3" type="ORF">GMBLW1_10660</name>
</gene>
<feature type="transmembrane region" description="Helical" evidence="1">
    <location>
        <begin position="97"/>
        <end position="115"/>
    </location>
</feature>
<dbReference type="InterPro" id="IPR038765">
    <property type="entry name" value="Papain-like_cys_pep_sf"/>
</dbReference>
<feature type="transmembrane region" description="Helical" evidence="1">
    <location>
        <begin position="33"/>
        <end position="50"/>
    </location>
</feature>
<dbReference type="RefSeq" id="WP_162658021.1">
    <property type="nucleotide sequence ID" value="NZ_LR593887.1"/>
</dbReference>
<dbReference type="EMBL" id="LR593887">
    <property type="protein sequence ID" value="VTS02770.1"/>
    <property type="molecule type" value="Genomic_DNA"/>
</dbReference>
<proteinExistence type="predicted"/>
<dbReference type="EMBL" id="LR586016">
    <property type="protein sequence ID" value="VIP02894.1"/>
    <property type="molecule type" value="Genomic_DNA"/>
</dbReference>
<reference evidence="3" key="1">
    <citation type="submission" date="2019-04" db="EMBL/GenBank/DDBJ databases">
        <authorList>
            <consortium name="Science for Life Laboratories"/>
        </authorList>
    </citation>
    <scope>NUCLEOTIDE SEQUENCE</scope>
    <source>
        <strain evidence="3">MBLW1</strain>
    </source>
</reference>
<feature type="transmembrane region" description="Helical" evidence="1">
    <location>
        <begin position="187"/>
        <end position="208"/>
    </location>
</feature>
<dbReference type="InParanoid" id="A0A6C2YNC8"/>
<keyword evidence="1" id="KW-1133">Transmembrane helix</keyword>
<keyword evidence="1" id="KW-0472">Membrane</keyword>
<dbReference type="Proteomes" id="UP000464378">
    <property type="component" value="Chromosome"/>
</dbReference>
<evidence type="ECO:0000256" key="1">
    <source>
        <dbReference type="SAM" id="Phobius"/>
    </source>
</evidence>
<feature type="transmembrane region" description="Helical" evidence="1">
    <location>
        <begin position="122"/>
        <end position="141"/>
    </location>
</feature>
<dbReference type="InterPro" id="IPR021878">
    <property type="entry name" value="TgpA_N"/>
</dbReference>
<evidence type="ECO:0000259" key="2">
    <source>
        <dbReference type="SMART" id="SM00460"/>
    </source>
</evidence>
<feature type="domain" description="Transglutaminase-like" evidence="2">
    <location>
        <begin position="508"/>
        <end position="596"/>
    </location>
</feature>
<dbReference type="PANTHER" id="PTHR42736">
    <property type="entry name" value="PROTEIN-GLUTAMINE GAMMA-GLUTAMYLTRANSFERASE"/>
    <property type="match status" value="1"/>
</dbReference>
<dbReference type="AlphaFoldDB" id="A0A6C2YNC8"/>
<accession>A0A6C2YNC8</accession>
<sequence>MALPFAFRLSLYLNLLLASLALGYAELTFLPEITVFALLVSVALGIAFRLEGRWSLSIAAANLAGGIIAAMLGIWFVYQFVRPSGNLMTTLNFPTGLLPYLGPVLMVVMTAKLFRPKDAGDLWAMQGIGLTLIALGCVLAYDMIFAMILFAYVLCGVWSLTLFYLYREQLGSLGDSNRFRMGRFAGLTTAMRWVVGVLGVTLMCFLLTPRSPGGRWDLPMTNRSKMEIGYSANSDVDLGRTGHLDTNEEIVFTVKVTDAAGNPVTNLSADQRWRGRSMHKYEDGKWRNNISDGNLMLIDRVLRAPVGDRSPGRIGGPFNRGLIRNDPNALPELDPQQWTFEFRPETKAPQSDFLADPVMWRTDRTIPVASLIGNRLSSWIQMPDGSMVPLELPNDSVHRYRQVQPASVDPEWGPPLRVDLQTLRYLKQALPGDRMREFTEGILTKLAAQGKLPPEMLQNRNRWNQPLDAEHETIARALTDYLANSGDYRYSLNLDRADRKLDPIEDFLINLRQGHCNRYASGLVMMLRSLGIPARLVLGFRGHQSLGDGLYAVNQSMAHAWVEVLIRRPEVPPTPPRNENRPESTNWYFLSLDPTPSLEADADSNAISRWLGDTQIQGNLFFRDYILGYDSNRQKATSEVIVGRLQTLFQDDAEGGSRSIGWFLALGFAVVAVGVAFGSRFLWGKLHSPPEPSEKPSLASLIPLYGEFLAIAAKCDQEPLPGETPKEFAHRFAAWLAEQSPESEAATFLDELIGRLYAAHYGSLPFDSTELAQWSERLQRFQQQCLAQTAPTMQGNDAS</sequence>
<dbReference type="SMART" id="SM00460">
    <property type="entry name" value="TGc"/>
    <property type="match status" value="1"/>
</dbReference>
<feature type="transmembrane region" description="Helical" evidence="1">
    <location>
        <begin position="147"/>
        <end position="166"/>
    </location>
</feature>
<dbReference type="InterPro" id="IPR002931">
    <property type="entry name" value="Transglutaminase-like"/>
</dbReference>
<organism evidence="3">
    <name type="scientific">Tuwongella immobilis</name>
    <dbReference type="NCBI Taxonomy" id="692036"/>
    <lineage>
        <taxon>Bacteria</taxon>
        <taxon>Pseudomonadati</taxon>
        <taxon>Planctomycetota</taxon>
        <taxon>Planctomycetia</taxon>
        <taxon>Gemmatales</taxon>
        <taxon>Gemmataceae</taxon>
        <taxon>Tuwongella</taxon>
    </lineage>
</organism>
<dbReference type="Pfam" id="PF01841">
    <property type="entry name" value="Transglut_core"/>
    <property type="match status" value="1"/>
</dbReference>
<dbReference type="PANTHER" id="PTHR42736:SF1">
    <property type="entry name" value="PROTEIN-GLUTAMINE GAMMA-GLUTAMYLTRANSFERASE"/>
    <property type="match status" value="1"/>
</dbReference>
<dbReference type="KEGG" id="tim:GMBLW1_10660"/>